<protein>
    <submittedName>
        <fullName evidence="1">Uncharacterized protein</fullName>
    </submittedName>
</protein>
<gene>
    <name evidence="1" type="ORF">K7X08_016284</name>
</gene>
<evidence type="ECO:0000313" key="1">
    <source>
        <dbReference type="EMBL" id="KAJ8534556.1"/>
    </source>
</evidence>
<comment type="caution">
    <text evidence="1">The sequence shown here is derived from an EMBL/GenBank/DDBJ whole genome shotgun (WGS) entry which is preliminary data.</text>
</comment>
<accession>A0A9Q1QZW6</accession>
<proteinExistence type="predicted"/>
<organism evidence="1 2">
    <name type="scientific">Anisodus acutangulus</name>
    <dbReference type="NCBI Taxonomy" id="402998"/>
    <lineage>
        <taxon>Eukaryota</taxon>
        <taxon>Viridiplantae</taxon>
        <taxon>Streptophyta</taxon>
        <taxon>Embryophyta</taxon>
        <taxon>Tracheophyta</taxon>
        <taxon>Spermatophyta</taxon>
        <taxon>Magnoliopsida</taxon>
        <taxon>eudicotyledons</taxon>
        <taxon>Gunneridae</taxon>
        <taxon>Pentapetalae</taxon>
        <taxon>asterids</taxon>
        <taxon>lamiids</taxon>
        <taxon>Solanales</taxon>
        <taxon>Solanaceae</taxon>
        <taxon>Solanoideae</taxon>
        <taxon>Hyoscyameae</taxon>
        <taxon>Anisodus</taxon>
    </lineage>
</organism>
<evidence type="ECO:0000313" key="2">
    <source>
        <dbReference type="Proteomes" id="UP001152561"/>
    </source>
</evidence>
<sequence length="158" mass="17794">MLRKSMIMSTSVIFKLVSRNRYGLLSISVLFTSINFDPVNALDGSPLSHPDYIDDAHDGPSSTLPDQVADTSARLFLRLILPMSTMMMALLVLCMIKMMMLIARLFLMRLLTLLLIVKIDRPNGRITDVLTYIHGEDDIEEFVDAAQNGYEIVNEEVV</sequence>
<name>A0A9Q1QZW6_9SOLA</name>
<keyword evidence="2" id="KW-1185">Reference proteome</keyword>
<dbReference type="EMBL" id="JAJAGQ010000019">
    <property type="protein sequence ID" value="KAJ8534556.1"/>
    <property type="molecule type" value="Genomic_DNA"/>
</dbReference>
<dbReference type="Proteomes" id="UP001152561">
    <property type="component" value="Unassembled WGS sequence"/>
</dbReference>
<reference evidence="2" key="1">
    <citation type="journal article" date="2023" name="Proc. Natl. Acad. Sci. U.S.A.">
        <title>Genomic and structural basis for evolution of tropane alkaloid biosynthesis.</title>
        <authorList>
            <person name="Wanga Y.-J."/>
            <person name="Taina T."/>
            <person name="Yua J.-Y."/>
            <person name="Lia J."/>
            <person name="Xua B."/>
            <person name="Chenc J."/>
            <person name="D'Auriad J.C."/>
            <person name="Huanga J.-P."/>
            <person name="Huanga S.-X."/>
        </authorList>
    </citation>
    <scope>NUCLEOTIDE SEQUENCE [LARGE SCALE GENOMIC DNA]</scope>
    <source>
        <strain evidence="2">cv. KIB-2019</strain>
    </source>
</reference>
<dbReference type="AlphaFoldDB" id="A0A9Q1QZW6"/>